<dbReference type="EC" id="1.1.1.2" evidence="7"/>
<dbReference type="Gene3D" id="3.40.50.720">
    <property type="entry name" value="NAD(P)-binding Rossmann-like Domain"/>
    <property type="match status" value="1"/>
</dbReference>
<dbReference type="Pfam" id="PF08240">
    <property type="entry name" value="ADH_N"/>
    <property type="match status" value="1"/>
</dbReference>
<dbReference type="EMBL" id="CADIJQ010000010">
    <property type="protein sequence ID" value="CAB3733718.1"/>
    <property type="molecule type" value="Genomic_DNA"/>
</dbReference>
<keyword evidence="8" id="KW-1185">Reference proteome</keyword>
<comment type="similarity">
    <text evidence="5">Belongs to the zinc-containing alcohol dehydrogenase family.</text>
</comment>
<evidence type="ECO:0000256" key="1">
    <source>
        <dbReference type="ARBA" id="ARBA00001947"/>
    </source>
</evidence>
<dbReference type="GO" id="GO:0008270">
    <property type="term" value="F:zinc ion binding"/>
    <property type="evidence" value="ECO:0007669"/>
    <property type="project" value="InterPro"/>
</dbReference>
<reference evidence="7 8" key="1">
    <citation type="submission" date="2020-04" db="EMBL/GenBank/DDBJ databases">
        <authorList>
            <person name="De Canck E."/>
        </authorList>
    </citation>
    <scope>NUCLEOTIDE SEQUENCE [LARGE SCALE GENOMIC DNA]</scope>
    <source>
        <strain evidence="7 8">LMG 3441</strain>
    </source>
</reference>
<evidence type="ECO:0000259" key="6">
    <source>
        <dbReference type="SMART" id="SM00829"/>
    </source>
</evidence>
<dbReference type="AlphaFoldDB" id="A0A6S7AJQ6"/>
<dbReference type="FunFam" id="3.40.50.720:FF:000022">
    <property type="entry name" value="Cinnamyl alcohol dehydrogenase"/>
    <property type="match status" value="1"/>
</dbReference>
<evidence type="ECO:0000313" key="8">
    <source>
        <dbReference type="Proteomes" id="UP000494269"/>
    </source>
</evidence>
<comment type="cofactor">
    <cofactor evidence="1 5">
        <name>Zn(2+)</name>
        <dbReference type="ChEBI" id="CHEBI:29105"/>
    </cofactor>
</comment>
<dbReference type="CDD" id="cd05283">
    <property type="entry name" value="CAD1"/>
    <property type="match status" value="1"/>
</dbReference>
<accession>A0A6S7AJQ6</accession>
<dbReference type="PANTHER" id="PTHR42683">
    <property type="entry name" value="ALDEHYDE REDUCTASE"/>
    <property type="match status" value="1"/>
</dbReference>
<organism evidence="7 8">
    <name type="scientific">Achromobacter kerstersii</name>
    <dbReference type="NCBI Taxonomy" id="1353890"/>
    <lineage>
        <taxon>Bacteria</taxon>
        <taxon>Pseudomonadati</taxon>
        <taxon>Pseudomonadota</taxon>
        <taxon>Betaproteobacteria</taxon>
        <taxon>Burkholderiales</taxon>
        <taxon>Alcaligenaceae</taxon>
        <taxon>Achromobacter</taxon>
    </lineage>
</organism>
<evidence type="ECO:0000256" key="5">
    <source>
        <dbReference type="RuleBase" id="RU361277"/>
    </source>
</evidence>
<feature type="domain" description="Enoyl reductase (ER)" evidence="6">
    <location>
        <begin position="10"/>
        <end position="342"/>
    </location>
</feature>
<dbReference type="FunFam" id="3.90.180.10:FF:000100">
    <property type="entry name" value="Putative cinnamyl alcohol dehydrogenase 6"/>
    <property type="match status" value="1"/>
</dbReference>
<dbReference type="Pfam" id="PF00107">
    <property type="entry name" value="ADH_zinc_N"/>
    <property type="match status" value="1"/>
</dbReference>
<name>A0A6S7AJQ6_9BURK</name>
<dbReference type="InterPro" id="IPR029752">
    <property type="entry name" value="D-isomer_DH_CS1"/>
</dbReference>
<gene>
    <name evidence="7" type="primary">yahK</name>
    <name evidence="7" type="ORF">LMG3441_04913</name>
</gene>
<proteinExistence type="inferred from homology"/>
<dbReference type="SUPFAM" id="SSF51735">
    <property type="entry name" value="NAD(P)-binding Rossmann-fold domains"/>
    <property type="match status" value="1"/>
</dbReference>
<keyword evidence="3 5" id="KW-0862">Zinc</keyword>
<dbReference type="InterPro" id="IPR020843">
    <property type="entry name" value="ER"/>
</dbReference>
<evidence type="ECO:0000256" key="3">
    <source>
        <dbReference type="ARBA" id="ARBA00022833"/>
    </source>
</evidence>
<dbReference type="SMART" id="SM00829">
    <property type="entry name" value="PKS_ER"/>
    <property type="match status" value="1"/>
</dbReference>
<dbReference type="PROSITE" id="PS00059">
    <property type="entry name" value="ADH_ZINC"/>
    <property type="match status" value="1"/>
</dbReference>
<evidence type="ECO:0000256" key="2">
    <source>
        <dbReference type="ARBA" id="ARBA00022723"/>
    </source>
</evidence>
<dbReference type="InterPro" id="IPR013154">
    <property type="entry name" value="ADH-like_N"/>
</dbReference>
<evidence type="ECO:0000256" key="4">
    <source>
        <dbReference type="ARBA" id="ARBA00023002"/>
    </source>
</evidence>
<dbReference type="InterPro" id="IPR013149">
    <property type="entry name" value="ADH-like_C"/>
</dbReference>
<dbReference type="InterPro" id="IPR047109">
    <property type="entry name" value="CAD-like"/>
</dbReference>
<dbReference type="InterPro" id="IPR036291">
    <property type="entry name" value="NAD(P)-bd_dom_sf"/>
</dbReference>
<sequence>MIQARGYAAHSTDTPLVPFSFTRREPGDDDVLIDILYSGICHSDLHQARGDWGNSVYPMVPGHEIVGRVTQVGKNVSKFKTGDYAGVGCMVDSCLHCKACRLNLEQYCEEGATLTYNDKERGSDQLTFGGYSDRIVVKEHFAVKVSDKLDLKAVAPLLCAGITTYSPLRHWKVGPGQKVGVIGLGGLGHMGVKFAHAMGAHVVMITTSADKGRDAKRLGADDVLVSRDADAMAAHAGTFDFLLNTVPVSHDVNPYLALLGLNGTMALVGALTPLDPIPGANLIMGRKSIAGSAIGGMEETQEMMDFCAEHGIVSDVEMVPIQSVNEAYERLIKNDVKYRFVIDMASLAAEQPLAA</sequence>
<keyword evidence="4 7" id="KW-0560">Oxidoreductase</keyword>
<dbReference type="Gene3D" id="3.90.180.10">
    <property type="entry name" value="Medium-chain alcohol dehydrogenases, catalytic domain"/>
    <property type="match status" value="1"/>
</dbReference>
<protein>
    <submittedName>
        <fullName evidence="7">Aldehyde reductase YahK</fullName>
        <ecNumber evidence="7">1.1.1.2</ecNumber>
    </submittedName>
</protein>
<dbReference type="SUPFAM" id="SSF50129">
    <property type="entry name" value="GroES-like"/>
    <property type="match status" value="1"/>
</dbReference>
<evidence type="ECO:0000313" key="7">
    <source>
        <dbReference type="EMBL" id="CAB3733718.1"/>
    </source>
</evidence>
<dbReference type="InterPro" id="IPR002328">
    <property type="entry name" value="ADH_Zn_CS"/>
</dbReference>
<keyword evidence="2 5" id="KW-0479">Metal-binding</keyword>
<dbReference type="Proteomes" id="UP000494269">
    <property type="component" value="Unassembled WGS sequence"/>
</dbReference>
<dbReference type="InterPro" id="IPR011032">
    <property type="entry name" value="GroES-like_sf"/>
</dbReference>
<dbReference type="RefSeq" id="WP_054422126.1">
    <property type="nucleotide sequence ID" value="NZ_CADIJQ010000010.1"/>
</dbReference>
<dbReference type="GO" id="GO:0008106">
    <property type="term" value="F:alcohol dehydrogenase (NADP+) activity"/>
    <property type="evidence" value="ECO:0007669"/>
    <property type="project" value="UniProtKB-EC"/>
</dbReference>
<dbReference type="PROSITE" id="PS00065">
    <property type="entry name" value="D_2_HYDROXYACID_DH_1"/>
    <property type="match status" value="1"/>
</dbReference>